<dbReference type="Pfam" id="PF13483">
    <property type="entry name" value="Lactamase_B_3"/>
    <property type="match status" value="1"/>
</dbReference>
<dbReference type="Gene3D" id="3.60.15.10">
    <property type="entry name" value="Ribonuclease Z/Hydroxyacylglutathione hydrolase-like"/>
    <property type="match status" value="1"/>
</dbReference>
<dbReference type="InterPro" id="IPR036866">
    <property type="entry name" value="RibonucZ/Hydroxyglut_hydro"/>
</dbReference>
<dbReference type="GO" id="GO:0016787">
    <property type="term" value="F:hydrolase activity"/>
    <property type="evidence" value="ECO:0007669"/>
    <property type="project" value="UniProtKB-KW"/>
</dbReference>
<dbReference type="PANTHER" id="PTHR43546:SF3">
    <property type="entry name" value="UPF0173 METAL-DEPENDENT HYDROLASE MJ1163"/>
    <property type="match status" value="1"/>
</dbReference>
<comment type="caution">
    <text evidence="1">The sequence shown here is derived from an EMBL/GenBank/DDBJ whole genome shotgun (WGS) entry which is preliminary data.</text>
</comment>
<dbReference type="EMBL" id="PJOS01000090">
    <property type="protein sequence ID" value="PKT68965.1"/>
    <property type="molecule type" value="Genomic_DNA"/>
</dbReference>
<accession>A0A2I0SGB4</accession>
<keyword evidence="1" id="KW-0378">Hydrolase</keyword>
<dbReference type="OrthoDB" id="3190691at2"/>
<dbReference type="AlphaFoldDB" id="A0A2I0SGB4"/>
<sequence>MQLIKHAHACVSLVKDGGRIAVDPGTFTPDAKEVVAAADAVLITHDHFDHFDEDLIARALDARPGLRVYGPLRVVGRWAARRGQVVAVADGDRLDVAGFDVAVSGDLHAAIHRDIPRVTNVGYLVDGRVHHPGDAYHVPPAPVDTLLLPTSGPWTQLGRAVDYVREVAPNRLVQIHEIMLSRTGQESMARFLSPAALTEVPLTIVPEGEAITV</sequence>
<evidence type="ECO:0000313" key="1">
    <source>
        <dbReference type="EMBL" id="PKT68965.1"/>
    </source>
</evidence>
<keyword evidence="2" id="KW-1185">Reference proteome</keyword>
<reference evidence="1 2" key="1">
    <citation type="submission" date="2017-12" db="EMBL/GenBank/DDBJ databases">
        <title>Streptomyces populusis sp. nov., a novel endophytic actinobacterium isolated from stems of Populus adenopoda Maxim.</title>
        <authorList>
            <person name="Wang Z."/>
        </authorList>
    </citation>
    <scope>NUCLEOTIDE SEQUENCE [LARGE SCALE GENOMIC DNA]</scope>
    <source>
        <strain evidence="1 2">A249</strain>
    </source>
</reference>
<proteinExistence type="predicted"/>
<dbReference type="PANTHER" id="PTHR43546">
    <property type="entry name" value="UPF0173 METAL-DEPENDENT HYDROLASE MJ1163-RELATED"/>
    <property type="match status" value="1"/>
</dbReference>
<dbReference type="RefSeq" id="WP_103553141.1">
    <property type="nucleotide sequence ID" value="NZ_JBHJSK010000023.1"/>
</dbReference>
<name>A0A2I0SGB4_9ACTN</name>
<organism evidence="1 2">
    <name type="scientific">Streptomyces populi</name>
    <dbReference type="NCBI Taxonomy" id="2058924"/>
    <lineage>
        <taxon>Bacteria</taxon>
        <taxon>Bacillati</taxon>
        <taxon>Actinomycetota</taxon>
        <taxon>Actinomycetes</taxon>
        <taxon>Kitasatosporales</taxon>
        <taxon>Streptomycetaceae</taxon>
        <taxon>Streptomyces</taxon>
    </lineage>
</organism>
<evidence type="ECO:0000313" key="2">
    <source>
        <dbReference type="Proteomes" id="UP000236178"/>
    </source>
</evidence>
<dbReference type="SUPFAM" id="SSF56281">
    <property type="entry name" value="Metallo-hydrolase/oxidoreductase"/>
    <property type="match status" value="1"/>
</dbReference>
<protein>
    <submittedName>
        <fullName evidence="1">MBL fold metallo-hydrolase</fullName>
    </submittedName>
</protein>
<gene>
    <name evidence="1" type="ORF">CW362_32220</name>
</gene>
<dbReference type="InterPro" id="IPR050114">
    <property type="entry name" value="UPF0173_UPF0282_UlaG_hydrolase"/>
</dbReference>
<dbReference type="Proteomes" id="UP000236178">
    <property type="component" value="Unassembled WGS sequence"/>
</dbReference>